<gene>
    <name evidence="1" type="ORF">HMPREF9151_01364</name>
</gene>
<evidence type="ECO:0000313" key="1">
    <source>
        <dbReference type="EMBL" id="EKY00129.1"/>
    </source>
</evidence>
<comment type="caution">
    <text evidence="1">The sequence shown here is derived from an EMBL/GenBank/DDBJ whole genome shotgun (WGS) entry which is preliminary data.</text>
</comment>
<protein>
    <submittedName>
        <fullName evidence="1">Uncharacterized protein</fullName>
    </submittedName>
</protein>
<sequence length="70" mass="8337">MHCVVFITPVFYTICKGKNIFLNTQNIRVERHIWQIYTMMFSSVFVSGLRQLGIRYDANNTYLFVFECAF</sequence>
<organism evidence="1 2">
    <name type="scientific">Hoylesella saccharolytica F0055</name>
    <dbReference type="NCBI Taxonomy" id="1127699"/>
    <lineage>
        <taxon>Bacteria</taxon>
        <taxon>Pseudomonadati</taxon>
        <taxon>Bacteroidota</taxon>
        <taxon>Bacteroidia</taxon>
        <taxon>Bacteroidales</taxon>
        <taxon>Prevotellaceae</taxon>
        <taxon>Hoylesella</taxon>
    </lineage>
</organism>
<accession>L1N9D7</accession>
<dbReference type="Proteomes" id="UP000010433">
    <property type="component" value="Unassembled WGS sequence"/>
</dbReference>
<keyword evidence="2" id="KW-1185">Reference proteome</keyword>
<name>L1N9D7_9BACT</name>
<dbReference type="HOGENOM" id="CLU_2754555_0_0_10"/>
<dbReference type="STRING" id="1127699.HMPREF9151_01364"/>
<reference evidence="1 2" key="1">
    <citation type="submission" date="2012-05" db="EMBL/GenBank/DDBJ databases">
        <authorList>
            <person name="Weinstock G."/>
            <person name="Sodergren E."/>
            <person name="Lobos E.A."/>
            <person name="Fulton L."/>
            <person name="Fulton R."/>
            <person name="Courtney L."/>
            <person name="Fronick C."/>
            <person name="O'Laughlin M."/>
            <person name="Godfrey J."/>
            <person name="Wilson R.M."/>
            <person name="Miner T."/>
            <person name="Farmer C."/>
            <person name="Delehaunty K."/>
            <person name="Cordes M."/>
            <person name="Minx P."/>
            <person name="Tomlinson C."/>
            <person name="Chen J."/>
            <person name="Wollam A."/>
            <person name="Pepin K.H."/>
            <person name="Bhonagiri V."/>
            <person name="Zhang X."/>
            <person name="Suruliraj S."/>
            <person name="Warren W."/>
            <person name="Mitreva M."/>
            <person name="Mardis E.R."/>
            <person name="Wilson R.K."/>
        </authorList>
    </citation>
    <scope>NUCLEOTIDE SEQUENCE [LARGE SCALE GENOMIC DNA]</scope>
    <source>
        <strain evidence="1 2">F0055</strain>
    </source>
</reference>
<evidence type="ECO:0000313" key="2">
    <source>
        <dbReference type="Proteomes" id="UP000010433"/>
    </source>
</evidence>
<dbReference type="EMBL" id="AMEP01000089">
    <property type="protein sequence ID" value="EKY00129.1"/>
    <property type="molecule type" value="Genomic_DNA"/>
</dbReference>
<dbReference type="AlphaFoldDB" id="L1N9D7"/>
<proteinExistence type="predicted"/>